<dbReference type="RefSeq" id="WP_343962920.1">
    <property type="nucleotide sequence ID" value="NZ_BAAAKZ010000021.1"/>
</dbReference>
<evidence type="ECO:0000313" key="4">
    <source>
        <dbReference type="Proteomes" id="UP001597181"/>
    </source>
</evidence>
<dbReference type="InterPro" id="IPR018875">
    <property type="entry name" value="Antirepressor_Ant_N"/>
</dbReference>
<accession>A0ABW3TT55</accession>
<protein>
    <submittedName>
        <fullName evidence="3">Phage antirepressor N-terminal domain-containing protein</fullName>
    </submittedName>
</protein>
<dbReference type="Proteomes" id="UP001597181">
    <property type="component" value="Unassembled WGS sequence"/>
</dbReference>
<comment type="caution">
    <text evidence="3">The sequence shown here is derived from an EMBL/GenBank/DDBJ whole genome shotgun (WGS) entry which is preliminary data.</text>
</comment>
<feature type="domain" description="Antirepressor protein ant N-terminal" evidence="2">
    <location>
        <begin position="8"/>
        <end position="114"/>
    </location>
</feature>
<keyword evidence="4" id="KW-1185">Reference proteome</keyword>
<evidence type="ECO:0000313" key="3">
    <source>
        <dbReference type="EMBL" id="MFD1203474.1"/>
    </source>
</evidence>
<name>A0ABW3TT55_9MICO</name>
<feature type="compositionally biased region" description="Basic and acidic residues" evidence="1">
    <location>
        <begin position="198"/>
        <end position="212"/>
    </location>
</feature>
<dbReference type="Pfam" id="PF10547">
    <property type="entry name" value="P22_AR_N"/>
    <property type="match status" value="1"/>
</dbReference>
<sequence>MTAIESFDFYGQQITLVQQGGEQYVLLGQLCSHMGLDVQGQQQSLARQVWAQGKTCVTHVQLPGDVQARNRYLIDVKIVGMWLANITSSRIADPHARQMVERYQVELTQRIHEWLTKPATAPVELDRRALALMVLEAEDARVAAEARAAEGEQFRAAIESNDGLSPREFHKAYFANLGERAFFEELYARGLLLDQRGKGTERDDGTVRDGSQHGHPSYAGKQFFYLDSGVSKKTGYRFEQTRVRPGQPELDLVDYLTKRGFEATRTKSKELAA</sequence>
<organism evidence="3 4">
    <name type="scientific">Leucobacter albus</name>
    <dbReference type="NCBI Taxonomy" id="272210"/>
    <lineage>
        <taxon>Bacteria</taxon>
        <taxon>Bacillati</taxon>
        <taxon>Actinomycetota</taxon>
        <taxon>Actinomycetes</taxon>
        <taxon>Micrococcales</taxon>
        <taxon>Microbacteriaceae</taxon>
        <taxon>Leucobacter</taxon>
    </lineage>
</organism>
<proteinExistence type="predicted"/>
<feature type="region of interest" description="Disordered" evidence="1">
    <location>
        <begin position="198"/>
        <end position="219"/>
    </location>
</feature>
<evidence type="ECO:0000256" key="1">
    <source>
        <dbReference type="SAM" id="MobiDB-lite"/>
    </source>
</evidence>
<evidence type="ECO:0000259" key="2">
    <source>
        <dbReference type="Pfam" id="PF10547"/>
    </source>
</evidence>
<dbReference type="EMBL" id="JBHTLY010000016">
    <property type="protein sequence ID" value="MFD1203474.1"/>
    <property type="molecule type" value="Genomic_DNA"/>
</dbReference>
<gene>
    <name evidence="3" type="ORF">ACFQ3U_16400</name>
</gene>
<reference evidence="4" key="1">
    <citation type="journal article" date="2019" name="Int. J. Syst. Evol. Microbiol.">
        <title>The Global Catalogue of Microorganisms (GCM) 10K type strain sequencing project: providing services to taxonomists for standard genome sequencing and annotation.</title>
        <authorList>
            <consortium name="The Broad Institute Genomics Platform"/>
            <consortium name="The Broad Institute Genome Sequencing Center for Infectious Disease"/>
            <person name="Wu L."/>
            <person name="Ma J."/>
        </authorList>
    </citation>
    <scope>NUCLEOTIDE SEQUENCE [LARGE SCALE GENOMIC DNA]</scope>
    <source>
        <strain evidence="4">CCUG 50213</strain>
    </source>
</reference>